<proteinExistence type="predicted"/>
<sequence length="87" mass="9870">MLHILVGDFSSNLVTMADVLNQMFGKVGDGRRDVAAFVERSHHVLKSQLNFSVQKPFSDKAETLVLSKVHYVRQEQKPDQLLGIQLY</sequence>
<reference evidence="1 2" key="1">
    <citation type="journal article" date="2019" name="Sci. Rep.">
        <title>Orb-weaving spider Araneus ventricosus genome elucidates the spidroin gene catalogue.</title>
        <authorList>
            <person name="Kono N."/>
            <person name="Nakamura H."/>
            <person name="Ohtoshi R."/>
            <person name="Moran D.A.P."/>
            <person name="Shinohara A."/>
            <person name="Yoshida Y."/>
            <person name="Fujiwara M."/>
            <person name="Mori M."/>
            <person name="Tomita M."/>
            <person name="Arakawa K."/>
        </authorList>
    </citation>
    <scope>NUCLEOTIDE SEQUENCE [LARGE SCALE GENOMIC DNA]</scope>
</reference>
<dbReference type="Proteomes" id="UP000499080">
    <property type="component" value="Unassembled WGS sequence"/>
</dbReference>
<evidence type="ECO:0000313" key="1">
    <source>
        <dbReference type="EMBL" id="GBN40808.1"/>
    </source>
</evidence>
<comment type="caution">
    <text evidence="1">The sequence shown here is derived from an EMBL/GenBank/DDBJ whole genome shotgun (WGS) entry which is preliminary data.</text>
</comment>
<gene>
    <name evidence="1" type="ORF">AVEN_186765_1</name>
</gene>
<organism evidence="1 2">
    <name type="scientific">Araneus ventricosus</name>
    <name type="common">Orbweaver spider</name>
    <name type="synonym">Epeira ventricosa</name>
    <dbReference type="NCBI Taxonomy" id="182803"/>
    <lineage>
        <taxon>Eukaryota</taxon>
        <taxon>Metazoa</taxon>
        <taxon>Ecdysozoa</taxon>
        <taxon>Arthropoda</taxon>
        <taxon>Chelicerata</taxon>
        <taxon>Arachnida</taxon>
        <taxon>Araneae</taxon>
        <taxon>Araneomorphae</taxon>
        <taxon>Entelegynae</taxon>
        <taxon>Araneoidea</taxon>
        <taxon>Araneidae</taxon>
        <taxon>Araneus</taxon>
    </lineage>
</organism>
<dbReference type="AlphaFoldDB" id="A0A4Y2NMT2"/>
<accession>A0A4Y2NMT2</accession>
<protein>
    <submittedName>
        <fullName evidence="1">Uncharacterized protein</fullName>
    </submittedName>
</protein>
<dbReference type="EMBL" id="BGPR01009558">
    <property type="protein sequence ID" value="GBN40808.1"/>
    <property type="molecule type" value="Genomic_DNA"/>
</dbReference>
<evidence type="ECO:0000313" key="2">
    <source>
        <dbReference type="Proteomes" id="UP000499080"/>
    </source>
</evidence>
<keyword evidence="2" id="KW-1185">Reference proteome</keyword>
<name>A0A4Y2NMT2_ARAVE</name>